<sequence length="466" mass="48695">MADDTLWSAEFTALADGIRGGAVSPVALTELMLERIARHDGRLHAYAAVAPDQARAMAAAAEAEIRAGRWRGPLHGIPIAVKDVFYTTDIKTGLGSSIYADWQAPHESTATRRLREAGAVMLGKLTATEGVYADHHPTIAAPINPFGAGHWTGTSSSGSGVATTAGLCYGTLGSDTGGSIRLPSSCCGLTGIKPTWGRVSRHGVFPLAESLDHVGPMARSARDAAALLQAIAGSDPADPTAAPVAVPDYLAEIEGGVAGLIIGIDRPLLEAKASAEVLASIEEVVATLTRLGARFVDVRFPPVEPILRGWAVQCAVEAAMAHRDTYPARKGEYGQRLAALIERGRAFSGLELGEALKERRDFTGAVGLMFEAIDLFLVPGLPVAGPSLDYMASLGEDPAAILAIGPFTAPFDVCGYPTITVPCGASPLGIPVAFQLAGKPFAEALLCRAAHAYQGVTDWHRRRPAL</sequence>
<keyword evidence="3" id="KW-1185">Reference proteome</keyword>
<dbReference type="EC" id="3.5.1.4" evidence="2"/>
<keyword evidence="2" id="KW-0378">Hydrolase</keyword>
<protein>
    <submittedName>
        <fullName evidence="2">Amidase</fullName>
        <ecNumber evidence="2">3.5.1.4</ecNumber>
    </submittedName>
</protein>
<evidence type="ECO:0000313" key="3">
    <source>
        <dbReference type="Proteomes" id="UP001242480"/>
    </source>
</evidence>
<dbReference type="PANTHER" id="PTHR11895">
    <property type="entry name" value="TRANSAMIDASE"/>
    <property type="match status" value="1"/>
</dbReference>
<gene>
    <name evidence="2" type="ORF">QO011_003345</name>
</gene>
<dbReference type="SUPFAM" id="SSF75304">
    <property type="entry name" value="Amidase signature (AS) enzymes"/>
    <property type="match status" value="1"/>
</dbReference>
<organism evidence="2 3">
    <name type="scientific">Labrys wisconsinensis</name>
    <dbReference type="NCBI Taxonomy" id="425677"/>
    <lineage>
        <taxon>Bacteria</taxon>
        <taxon>Pseudomonadati</taxon>
        <taxon>Pseudomonadota</taxon>
        <taxon>Alphaproteobacteria</taxon>
        <taxon>Hyphomicrobiales</taxon>
        <taxon>Xanthobacteraceae</taxon>
        <taxon>Labrys</taxon>
    </lineage>
</organism>
<evidence type="ECO:0000313" key="2">
    <source>
        <dbReference type="EMBL" id="MDQ0470329.1"/>
    </source>
</evidence>
<evidence type="ECO:0000259" key="1">
    <source>
        <dbReference type="Pfam" id="PF01425"/>
    </source>
</evidence>
<proteinExistence type="predicted"/>
<dbReference type="PANTHER" id="PTHR11895:SF176">
    <property type="entry name" value="AMIDASE AMID-RELATED"/>
    <property type="match status" value="1"/>
</dbReference>
<dbReference type="Proteomes" id="UP001242480">
    <property type="component" value="Unassembled WGS sequence"/>
</dbReference>
<dbReference type="RefSeq" id="WP_307274142.1">
    <property type="nucleotide sequence ID" value="NZ_JAUSVX010000005.1"/>
</dbReference>
<dbReference type="InterPro" id="IPR036928">
    <property type="entry name" value="AS_sf"/>
</dbReference>
<name>A0ABU0J7U6_9HYPH</name>
<dbReference type="Gene3D" id="3.90.1300.10">
    <property type="entry name" value="Amidase signature (AS) domain"/>
    <property type="match status" value="1"/>
</dbReference>
<accession>A0ABU0J7U6</accession>
<feature type="domain" description="Amidase" evidence="1">
    <location>
        <begin position="28"/>
        <end position="447"/>
    </location>
</feature>
<dbReference type="Pfam" id="PF01425">
    <property type="entry name" value="Amidase"/>
    <property type="match status" value="1"/>
</dbReference>
<dbReference type="InterPro" id="IPR023631">
    <property type="entry name" value="Amidase_dom"/>
</dbReference>
<dbReference type="InterPro" id="IPR000120">
    <property type="entry name" value="Amidase"/>
</dbReference>
<dbReference type="GO" id="GO:0004040">
    <property type="term" value="F:amidase activity"/>
    <property type="evidence" value="ECO:0007669"/>
    <property type="project" value="UniProtKB-EC"/>
</dbReference>
<reference evidence="2 3" key="1">
    <citation type="submission" date="2023-07" db="EMBL/GenBank/DDBJ databases">
        <title>Genomic Encyclopedia of Type Strains, Phase IV (KMG-IV): sequencing the most valuable type-strain genomes for metagenomic binning, comparative biology and taxonomic classification.</title>
        <authorList>
            <person name="Goeker M."/>
        </authorList>
    </citation>
    <scope>NUCLEOTIDE SEQUENCE [LARGE SCALE GENOMIC DNA]</scope>
    <source>
        <strain evidence="2 3">DSM 19619</strain>
    </source>
</reference>
<dbReference type="EMBL" id="JAUSVX010000005">
    <property type="protein sequence ID" value="MDQ0470329.1"/>
    <property type="molecule type" value="Genomic_DNA"/>
</dbReference>
<comment type="caution">
    <text evidence="2">The sequence shown here is derived from an EMBL/GenBank/DDBJ whole genome shotgun (WGS) entry which is preliminary data.</text>
</comment>